<dbReference type="KEGG" id="dalk:DSCA_44820"/>
<keyword evidence="2" id="KW-1185">Reference proteome</keyword>
<protein>
    <submittedName>
        <fullName evidence="1">Uncharacterized protein</fullName>
    </submittedName>
</protein>
<sequence length="59" mass="6881">MPAEGMDLEAMVRNSPFYRNRMADGTLQRIFETQMIRKNLAKLANEHRIVRGKGRYRAA</sequence>
<proteinExistence type="predicted"/>
<reference evidence="1 2" key="1">
    <citation type="submission" date="2019-11" db="EMBL/GenBank/DDBJ databases">
        <title>Comparative genomics of hydrocarbon-degrading Desulfosarcina strains.</title>
        <authorList>
            <person name="Watanabe M."/>
            <person name="Kojima H."/>
            <person name="Fukui M."/>
        </authorList>
    </citation>
    <scope>NUCLEOTIDE SEQUENCE [LARGE SCALE GENOMIC DNA]</scope>
    <source>
        <strain evidence="1 2">PL12</strain>
    </source>
</reference>
<name>A0A5K7YLE8_9BACT</name>
<accession>A0A5K7YLE8</accession>
<gene>
    <name evidence="1" type="ORF">DSCA_44820</name>
</gene>
<dbReference type="EMBL" id="AP021874">
    <property type="protein sequence ID" value="BBO70552.1"/>
    <property type="molecule type" value="Genomic_DNA"/>
</dbReference>
<evidence type="ECO:0000313" key="2">
    <source>
        <dbReference type="Proteomes" id="UP000427906"/>
    </source>
</evidence>
<dbReference type="Proteomes" id="UP000427906">
    <property type="component" value="Chromosome"/>
</dbReference>
<organism evidence="1 2">
    <name type="scientific">Desulfosarcina alkanivorans</name>
    <dbReference type="NCBI Taxonomy" id="571177"/>
    <lineage>
        <taxon>Bacteria</taxon>
        <taxon>Pseudomonadati</taxon>
        <taxon>Thermodesulfobacteriota</taxon>
        <taxon>Desulfobacteria</taxon>
        <taxon>Desulfobacterales</taxon>
        <taxon>Desulfosarcinaceae</taxon>
        <taxon>Desulfosarcina</taxon>
    </lineage>
</organism>
<dbReference type="AlphaFoldDB" id="A0A5K7YLE8"/>
<evidence type="ECO:0000313" key="1">
    <source>
        <dbReference type="EMBL" id="BBO70552.1"/>
    </source>
</evidence>